<keyword evidence="1" id="KW-0732">Signal</keyword>
<dbReference type="AlphaFoldDB" id="A0A2J7ZDY5"/>
<dbReference type="EMBL" id="LJIW01000001">
    <property type="protein sequence ID" value="PNG98485.1"/>
    <property type="molecule type" value="Genomic_DNA"/>
</dbReference>
<dbReference type="Proteomes" id="UP000236520">
    <property type="component" value="Unassembled WGS sequence"/>
</dbReference>
<reference evidence="2 3" key="1">
    <citation type="submission" date="2015-09" db="EMBL/GenBank/DDBJ databases">
        <title>Genome sequence, genome mining and natural product profiling of a biocontrol bacterium Streptomyces malaysiensis F913.</title>
        <authorList>
            <person name="Xu Y."/>
            <person name="Wei J."/>
            <person name="Xie J."/>
            <person name="Li T."/>
            <person name="Zhou Z."/>
        </authorList>
    </citation>
    <scope>NUCLEOTIDE SEQUENCE [LARGE SCALE GENOMIC DNA]</scope>
    <source>
        <strain evidence="2 3">F913</strain>
    </source>
</reference>
<organism evidence="2 3">
    <name type="scientific">Streptomyces malaysiensis</name>
    <dbReference type="NCBI Taxonomy" id="92644"/>
    <lineage>
        <taxon>Bacteria</taxon>
        <taxon>Bacillati</taxon>
        <taxon>Actinomycetota</taxon>
        <taxon>Actinomycetes</taxon>
        <taxon>Kitasatosporales</taxon>
        <taxon>Streptomycetaceae</taxon>
        <taxon>Streptomyces</taxon>
        <taxon>Streptomyces violaceusniger group</taxon>
    </lineage>
</organism>
<evidence type="ECO:0000313" key="3">
    <source>
        <dbReference type="Proteomes" id="UP000236520"/>
    </source>
</evidence>
<feature type="chain" id="PRO_5014332342" description="Lipoprotein" evidence="1">
    <location>
        <begin position="18"/>
        <end position="44"/>
    </location>
</feature>
<comment type="caution">
    <text evidence="2">The sequence shown here is derived from an EMBL/GenBank/DDBJ whole genome shotgun (WGS) entry which is preliminary data.</text>
</comment>
<proteinExistence type="predicted"/>
<name>A0A2J7ZDY5_STRMQ</name>
<keyword evidence="3" id="KW-1185">Reference proteome</keyword>
<evidence type="ECO:0000256" key="1">
    <source>
        <dbReference type="SAM" id="SignalP"/>
    </source>
</evidence>
<feature type="signal peptide" evidence="1">
    <location>
        <begin position="1"/>
        <end position="17"/>
    </location>
</feature>
<protein>
    <recommendedName>
        <fullName evidence="4">Lipoprotein</fullName>
    </recommendedName>
</protein>
<gene>
    <name evidence="2" type="ORF">SMF913_14510</name>
</gene>
<evidence type="ECO:0008006" key="4">
    <source>
        <dbReference type="Google" id="ProtNLM"/>
    </source>
</evidence>
<sequence length="44" mass="4441">MLFAVSTIPMAMLTACAYERAGVVASIAVHTPPPSPTGDGPGVR</sequence>
<accession>A0A2J7ZDY5</accession>
<evidence type="ECO:0000313" key="2">
    <source>
        <dbReference type="EMBL" id="PNG98485.1"/>
    </source>
</evidence>